<feature type="region of interest" description="Disordered" evidence="6">
    <location>
        <begin position="824"/>
        <end position="870"/>
    </location>
</feature>
<keyword evidence="2 7" id="KW-0812">Transmembrane</keyword>
<feature type="domain" description="Ig-like" evidence="10">
    <location>
        <begin position="1277"/>
        <end position="1392"/>
    </location>
</feature>
<feature type="transmembrane region" description="Helical" evidence="7">
    <location>
        <begin position="2043"/>
        <end position="2063"/>
    </location>
</feature>
<feature type="domain" description="G-protein coupled receptors family 2 profile 2" evidence="9">
    <location>
        <begin position="1939"/>
        <end position="2182"/>
    </location>
</feature>
<feature type="compositionally biased region" description="Polar residues" evidence="6">
    <location>
        <begin position="255"/>
        <end position="273"/>
    </location>
</feature>
<feature type="region of interest" description="Disordered" evidence="6">
    <location>
        <begin position="2206"/>
        <end position="2242"/>
    </location>
</feature>
<dbReference type="EMBL" id="JAIWYP010000005">
    <property type="protein sequence ID" value="KAH3816859.1"/>
    <property type="molecule type" value="Genomic_DNA"/>
</dbReference>
<dbReference type="Gene3D" id="3.10.100.10">
    <property type="entry name" value="Mannose-Binding Protein A, subunit A"/>
    <property type="match status" value="2"/>
</dbReference>
<dbReference type="GO" id="GO:0016020">
    <property type="term" value="C:membrane"/>
    <property type="evidence" value="ECO:0007669"/>
    <property type="project" value="UniProtKB-SubCell"/>
</dbReference>
<feature type="region of interest" description="Disordered" evidence="6">
    <location>
        <begin position="1028"/>
        <end position="1061"/>
    </location>
</feature>
<dbReference type="CDD" id="cd00037">
    <property type="entry name" value="CLECT"/>
    <property type="match status" value="1"/>
</dbReference>
<evidence type="ECO:0000259" key="8">
    <source>
        <dbReference type="PROSITE" id="PS50221"/>
    </source>
</evidence>
<evidence type="ECO:0000256" key="5">
    <source>
        <dbReference type="ARBA" id="ARBA00023157"/>
    </source>
</evidence>
<evidence type="ECO:0000256" key="4">
    <source>
        <dbReference type="ARBA" id="ARBA00023136"/>
    </source>
</evidence>
<dbReference type="Gene3D" id="1.20.1070.10">
    <property type="entry name" value="Rhodopsin 7-helix transmembrane proteins"/>
    <property type="match status" value="1"/>
</dbReference>
<feature type="compositionally biased region" description="Low complexity" evidence="6">
    <location>
        <begin position="387"/>
        <end position="412"/>
    </location>
</feature>
<feature type="region of interest" description="Disordered" evidence="6">
    <location>
        <begin position="201"/>
        <end position="273"/>
    </location>
</feature>
<feature type="compositionally biased region" description="Basic and acidic residues" evidence="6">
    <location>
        <begin position="220"/>
        <end position="230"/>
    </location>
</feature>
<feature type="compositionally biased region" description="Polar residues" evidence="6">
    <location>
        <begin position="428"/>
        <end position="440"/>
    </location>
</feature>
<dbReference type="Proteomes" id="UP000828390">
    <property type="component" value="Unassembled WGS sequence"/>
</dbReference>
<dbReference type="InterPro" id="IPR053066">
    <property type="entry name" value="ADGR_G7"/>
</dbReference>
<feature type="compositionally biased region" description="Polar residues" evidence="6">
    <location>
        <begin position="369"/>
        <end position="386"/>
    </location>
</feature>
<feature type="region of interest" description="Disordered" evidence="6">
    <location>
        <begin position="609"/>
        <end position="643"/>
    </location>
</feature>
<feature type="transmembrane region" description="Helical" evidence="7">
    <location>
        <begin position="2083"/>
        <end position="2111"/>
    </location>
</feature>
<dbReference type="InterPro" id="IPR057244">
    <property type="entry name" value="GAIN_B"/>
</dbReference>
<feature type="compositionally biased region" description="Polar residues" evidence="6">
    <location>
        <begin position="613"/>
        <end position="636"/>
    </location>
</feature>
<reference evidence="11" key="2">
    <citation type="submission" date="2020-11" db="EMBL/GenBank/DDBJ databases">
        <authorList>
            <person name="McCartney M.A."/>
            <person name="Auch B."/>
            <person name="Kono T."/>
            <person name="Mallez S."/>
            <person name="Becker A."/>
            <person name="Gohl D.M."/>
            <person name="Silverstein K.A.T."/>
            <person name="Koren S."/>
            <person name="Bechman K.B."/>
            <person name="Herman A."/>
            <person name="Abrahante J.E."/>
            <person name="Garbe J."/>
        </authorList>
    </citation>
    <scope>NUCLEOTIDE SEQUENCE</scope>
    <source>
        <strain evidence="11">Duluth1</strain>
        <tissue evidence="11">Whole animal</tissue>
    </source>
</reference>
<evidence type="ECO:0000256" key="3">
    <source>
        <dbReference type="ARBA" id="ARBA00022989"/>
    </source>
</evidence>
<dbReference type="SUPFAM" id="SSF56436">
    <property type="entry name" value="C-type lectin-like"/>
    <property type="match status" value="2"/>
</dbReference>
<feature type="transmembrane region" description="Helical" evidence="7">
    <location>
        <begin position="2131"/>
        <end position="2152"/>
    </location>
</feature>
<evidence type="ECO:0000259" key="10">
    <source>
        <dbReference type="PROSITE" id="PS50835"/>
    </source>
</evidence>
<dbReference type="CDD" id="cd15040">
    <property type="entry name" value="7tmB2_Adhesion"/>
    <property type="match status" value="1"/>
</dbReference>
<feature type="domain" description="GAIN-B" evidence="8">
    <location>
        <begin position="1727"/>
        <end position="1928"/>
    </location>
</feature>
<feature type="transmembrane region" description="Helical" evidence="7">
    <location>
        <begin position="1937"/>
        <end position="1964"/>
    </location>
</feature>
<feature type="compositionally biased region" description="Low complexity" evidence="6">
    <location>
        <begin position="2206"/>
        <end position="2219"/>
    </location>
</feature>
<proteinExistence type="predicted"/>
<dbReference type="InterPro" id="IPR016187">
    <property type="entry name" value="CTDL_fold"/>
</dbReference>
<feature type="compositionally biased region" description="Basic and acidic residues" evidence="6">
    <location>
        <begin position="2220"/>
        <end position="2234"/>
    </location>
</feature>
<feature type="compositionally biased region" description="Polar residues" evidence="6">
    <location>
        <begin position="1044"/>
        <end position="1053"/>
    </location>
</feature>
<dbReference type="PROSITE" id="PS50261">
    <property type="entry name" value="G_PROTEIN_RECEP_F2_4"/>
    <property type="match status" value="1"/>
</dbReference>
<evidence type="ECO:0000313" key="12">
    <source>
        <dbReference type="Proteomes" id="UP000828390"/>
    </source>
</evidence>
<dbReference type="PRINTS" id="PR00249">
    <property type="entry name" value="GPCRSECRETIN"/>
</dbReference>
<feature type="transmembrane region" description="Helical" evidence="7">
    <location>
        <begin position="1976"/>
        <end position="1993"/>
    </location>
</feature>
<dbReference type="GO" id="GO:0007166">
    <property type="term" value="P:cell surface receptor signaling pathway"/>
    <property type="evidence" value="ECO:0007669"/>
    <property type="project" value="InterPro"/>
</dbReference>
<evidence type="ECO:0000313" key="11">
    <source>
        <dbReference type="EMBL" id="KAH3816859.1"/>
    </source>
</evidence>
<evidence type="ECO:0000256" key="2">
    <source>
        <dbReference type="ARBA" id="ARBA00022692"/>
    </source>
</evidence>
<dbReference type="SUPFAM" id="SSF81321">
    <property type="entry name" value="Family A G protein-coupled receptor-like"/>
    <property type="match status" value="1"/>
</dbReference>
<dbReference type="PANTHER" id="PTHR47767">
    <property type="entry name" value="ADHESION G PROTEIN-COUPLED RECEPTOR G7"/>
    <property type="match status" value="1"/>
</dbReference>
<name>A0A9D4JNG3_DREPO</name>
<feature type="compositionally biased region" description="Acidic residues" evidence="6">
    <location>
        <begin position="1030"/>
        <end position="1039"/>
    </location>
</feature>
<keyword evidence="4 7" id="KW-0472">Membrane</keyword>
<feature type="region of interest" description="Disordered" evidence="6">
    <location>
        <begin position="369"/>
        <end position="440"/>
    </location>
</feature>
<evidence type="ECO:0000259" key="9">
    <source>
        <dbReference type="PROSITE" id="PS50261"/>
    </source>
</evidence>
<feature type="compositionally biased region" description="Basic and acidic residues" evidence="6">
    <location>
        <begin position="847"/>
        <end position="858"/>
    </location>
</feature>
<dbReference type="Gene3D" id="2.60.220.50">
    <property type="match status" value="1"/>
</dbReference>
<keyword evidence="12" id="KW-1185">Reference proteome</keyword>
<keyword evidence="5" id="KW-1015">Disulfide bond</keyword>
<gene>
    <name evidence="11" type="ORF">DPMN_118382</name>
</gene>
<evidence type="ECO:0000256" key="1">
    <source>
        <dbReference type="ARBA" id="ARBA00004141"/>
    </source>
</evidence>
<feature type="transmembrane region" description="Helical" evidence="7">
    <location>
        <begin position="1999"/>
        <end position="2022"/>
    </location>
</feature>
<comment type="subcellular location">
    <subcellularLocation>
        <location evidence="1">Membrane</location>
        <topology evidence="1">Multi-pass membrane protein</topology>
    </subcellularLocation>
</comment>
<organism evidence="11 12">
    <name type="scientific">Dreissena polymorpha</name>
    <name type="common">Zebra mussel</name>
    <name type="synonym">Mytilus polymorpha</name>
    <dbReference type="NCBI Taxonomy" id="45954"/>
    <lineage>
        <taxon>Eukaryota</taxon>
        <taxon>Metazoa</taxon>
        <taxon>Spiralia</taxon>
        <taxon>Lophotrochozoa</taxon>
        <taxon>Mollusca</taxon>
        <taxon>Bivalvia</taxon>
        <taxon>Autobranchia</taxon>
        <taxon>Heteroconchia</taxon>
        <taxon>Euheterodonta</taxon>
        <taxon>Imparidentia</taxon>
        <taxon>Neoheterodontei</taxon>
        <taxon>Myida</taxon>
        <taxon>Dreissenoidea</taxon>
        <taxon>Dreissenidae</taxon>
        <taxon>Dreissena</taxon>
    </lineage>
</organism>
<reference evidence="11" key="1">
    <citation type="journal article" date="2019" name="bioRxiv">
        <title>The Genome of the Zebra Mussel, Dreissena polymorpha: A Resource for Invasive Species Research.</title>
        <authorList>
            <person name="McCartney M.A."/>
            <person name="Auch B."/>
            <person name="Kono T."/>
            <person name="Mallez S."/>
            <person name="Zhang Y."/>
            <person name="Obille A."/>
            <person name="Becker A."/>
            <person name="Abrahante J.E."/>
            <person name="Garbe J."/>
            <person name="Badalamenti J.P."/>
            <person name="Herman A."/>
            <person name="Mangelson H."/>
            <person name="Liachko I."/>
            <person name="Sullivan S."/>
            <person name="Sone E.D."/>
            <person name="Koren S."/>
            <person name="Silverstein K.A.T."/>
            <person name="Beckman K.B."/>
            <person name="Gohl D.M."/>
        </authorList>
    </citation>
    <scope>NUCLEOTIDE SEQUENCE</scope>
    <source>
        <strain evidence="11">Duluth1</strain>
        <tissue evidence="11">Whole animal</tissue>
    </source>
</reference>
<dbReference type="Pfam" id="PF01825">
    <property type="entry name" value="GPS"/>
    <property type="match status" value="1"/>
</dbReference>
<feature type="compositionally biased region" description="Low complexity" evidence="6">
    <location>
        <begin position="999"/>
        <end position="1009"/>
    </location>
</feature>
<dbReference type="SMART" id="SM00303">
    <property type="entry name" value="GPS"/>
    <property type="match status" value="1"/>
</dbReference>
<evidence type="ECO:0000256" key="7">
    <source>
        <dbReference type="SAM" id="Phobius"/>
    </source>
</evidence>
<dbReference type="InterPro" id="IPR016186">
    <property type="entry name" value="C-type_lectin-like/link_sf"/>
</dbReference>
<keyword evidence="3 7" id="KW-1133">Transmembrane helix</keyword>
<dbReference type="GO" id="GO:0004930">
    <property type="term" value="F:G protein-coupled receptor activity"/>
    <property type="evidence" value="ECO:0007669"/>
    <property type="project" value="InterPro"/>
</dbReference>
<evidence type="ECO:0000256" key="6">
    <source>
        <dbReference type="SAM" id="MobiDB-lite"/>
    </source>
</evidence>
<feature type="region of interest" description="Disordered" evidence="6">
    <location>
        <begin position="889"/>
        <end position="909"/>
    </location>
</feature>
<dbReference type="InterPro" id="IPR000832">
    <property type="entry name" value="GPCR_2_secretin-like"/>
</dbReference>
<dbReference type="PANTHER" id="PTHR47767:SF1">
    <property type="entry name" value="ADHESION G PROTEIN-COUPLED RECEPTOR G7"/>
    <property type="match status" value="1"/>
</dbReference>
<dbReference type="InterPro" id="IPR046338">
    <property type="entry name" value="GAIN_dom_sf"/>
</dbReference>
<feature type="compositionally biased region" description="Basic and acidic residues" evidence="6">
    <location>
        <begin position="824"/>
        <end position="839"/>
    </location>
</feature>
<dbReference type="PROSITE" id="PS50835">
    <property type="entry name" value="IG_LIKE"/>
    <property type="match status" value="1"/>
</dbReference>
<dbReference type="InterPro" id="IPR017981">
    <property type="entry name" value="GPCR_2-like_7TM"/>
</dbReference>
<dbReference type="InterPro" id="IPR007110">
    <property type="entry name" value="Ig-like_dom"/>
</dbReference>
<protein>
    <submittedName>
        <fullName evidence="11">Uncharacterized protein</fullName>
    </submittedName>
</protein>
<dbReference type="Pfam" id="PF00002">
    <property type="entry name" value="7tm_2"/>
    <property type="match status" value="1"/>
</dbReference>
<sequence>MLPMERWIQEEMARLLCVQWATLILTGLCVLISGQLSQTFNNSDELLGNGNQSGITSDHLGNLRNLSGPSYGRKGLCRDGWTSGTMQDSTGNVIPVCLKVNSQPLTWSEAQAACRKDFGFLWRQNLNEVAAGERIIQDVLAKGITRFWGGLHSENNRLLWDDLAPNNILPQKSRTDSSTLERQWRWETNKVQAREPVCGSWKSVVDDDDDAHDRRRKKRSSDGDDDHNTDLRNMPNTNMGATDIRNEFGPVPSGNMMSSNVGAPSVRSRVSSNDVPSVLGGNLQSQLGNILGRGSAGAISNSAASNFGNRFGSMLGNSGLQTRRFGSMLGNSGLQSRIPGRAPATGAFQSSIVRQPMSDQLPQLVPIGIQSQPQVPGTGNTESNIQAGGLTDLSSDSDSDTPSASTDTPSSDFDLSDNNPHTGVDVNSVGSTSKRLSDTLLNPTVKPMDLMTSVRKVADGLGVDVKNSPKPHPTESTSAFEKLKTLLQETSKIHSDTDSTDSNSDNKNITISEADSTLSTLVTTPKVDSDVRKPTEDISKQLEIIEKKSKDAPTVFEILSNTKDLASQDIIGKASTDDIPKLPDIEDTPSWLSEIKDKTSQLKDILSDKTDINDTQNDNVLPDSLSQSQDTTASDETSQEKPDKILDPLESLRQAIANAVTLNDVKGEEKPDGKEQLQFPPVIHDLPLTIPDMPKINLNVKSRKTDGDDRIESIKEKISDDKRDEKFTQLSDIILNGKEKHNFQNPSTESNIDNVSDKEKDMFKESIENDKFNIDETALTDGFVGNSSVHPFGIDTDKLETDVPDRDNDVDTIELKNPHVIIDDDVHTNVKTNESKADDNNEDDEDAKTNDKTNKGTIDDVDDNDNSNETLNGLLHLQTIMQNNNSLEKQVDDDVDSPTSLDDNRENASNVVDIKKDKLSSSQNGNDHMSNFNHENDNDEIETASLNKSVHILSSTVSTVKVDDLQEDYDRDILPPLGILKEAIEPHVKTIKLSSEVNNNYESNPNNPDSHVKNNTKNKEDINILINSASEDDLDDDVHETENVTDGISNEQGENSDDMRENEVNVENGNNFDRVNTDMENEREDGIIETQTNQTDQNERVSEPDEDSFHEIPTLVENEVQSERNTAILHVKEKVLELSTCKAQLPSVCFTYEVEVMNTASTCDEGWYGHVLLNTCFRFLDRKMNYARANAECKVLNGRIMLANSKMERDFVSVAIEQYNLKLTGKDDDLLICAQFWIESTKESSVCQYFTSQGLVSNSSCYVTNDVVCVKDAKALPVLTTNNLPYHGGEPSHAQSAGVKMFQSTKRDSTLTCELSSAATELPVLWFKDGILLETKDKRQTKDTSLVLNENLVSAMSRALGRHARLPVLQGSYWCEVWDRIHLQRERSRSYAVRFSDVISYHGSMKLPAFSDADALLFNMVNLESPVLAAAEMDMKTVFGDTLPQIQARMPEVTGVFTYIDRVTLGTHVVEYHTYFTLSRDYTGADEAAMYELVKSALLTTLSNREYMSRLPGGTPPRAFSEMHLHSTVSCPATSLQTNRDIYGNTVPKREFSFPRASLGEFVHSVDNCGANIAFPVATARCRGDFNTGAYWDDVKANDCVPVPEIDDLNEAIWGTSAYTDKLSEMARTILDENNAESVMTEVAQITKVAVKFTPTDINKIADVLDHATKLENLSLKVGEAVLRTVDRLLDTGNREVTAANVETKAANRIIKSLERFAENAKIDEGDKIRLVSDNLVVEIWNLKPAAKTVIGLAAESIADADAGTPFKTEHIATVYDKSHLYEANVDAAIELPAEVFQADDKGTRLSNRLTMMVFRKSRLFEAATDDAGRKLNPTAAQLTNINSYIISASIAGRRIEGLKEKVKTIFKPIKTDAGELACVWWDFNLNQMKGGWSQAGCSYDGKVNGRDVCLCDHLTNFAILVDFYGQNKPLDPSHELSLSIITLLGLSLSILGLALTIISYVFFRKLRQGRAQQTLFNLSLSLLLAMLVFLIGVKQTHNNVVCIVVAILLHYLIIVSFMWMLMEAILQYLTFVKILGTYITRFTLKTVLPAWGLPMIPVIAVLSVDPGLYRGGPKYCWMDLPAFFYAFAIPVSVIILTNVIIFIVTVISIFRRGKGLRSNQKKHKMAMTNLQAAITSFILLGLTWLFGYLAIADARLIFQYVFTILNSLQGFFIFVLFVLRKKKVREQWYFICCKGIEKDRVSRSLSSTNSNSTYSNGSARKDKDGRDRDRSDSTKTVQSTFSNGSGSFTNFGYDNTYDYPFNRIDRRLFNRKF</sequence>
<dbReference type="PROSITE" id="PS50221">
    <property type="entry name" value="GAIN_B"/>
    <property type="match status" value="1"/>
</dbReference>
<accession>A0A9D4JNG3</accession>
<comment type="caution">
    <text evidence="11">The sequence shown here is derived from an EMBL/GenBank/DDBJ whole genome shotgun (WGS) entry which is preliminary data.</text>
</comment>
<feature type="region of interest" description="Disordered" evidence="6">
    <location>
        <begin position="999"/>
        <end position="1018"/>
    </location>
</feature>
<feature type="transmembrane region" description="Helical" evidence="7">
    <location>
        <begin position="2158"/>
        <end position="2180"/>
    </location>
</feature>
<dbReference type="InterPro" id="IPR000203">
    <property type="entry name" value="GPS"/>
</dbReference>